<dbReference type="GO" id="GO:0005524">
    <property type="term" value="F:ATP binding"/>
    <property type="evidence" value="ECO:0007669"/>
    <property type="project" value="UniProtKB-KW"/>
</dbReference>
<feature type="compositionally biased region" description="Polar residues" evidence="12">
    <location>
        <begin position="852"/>
        <end position="866"/>
    </location>
</feature>
<dbReference type="FunFam" id="1.10.510.10:FF:000497">
    <property type="entry name" value="Phosphoinositide 3-kinase regulatory subunit"/>
    <property type="match status" value="1"/>
</dbReference>
<feature type="repeat" description="HEAT" evidence="10">
    <location>
        <begin position="407"/>
        <end position="439"/>
    </location>
</feature>
<keyword evidence="3" id="KW-0723">Serine/threonine-protein kinase</keyword>
<comment type="subcellular location">
    <subcellularLocation>
        <location evidence="1">Cytoplasmic vesicle</location>
        <location evidence="1">Autophagosome</location>
    </subcellularLocation>
</comment>
<evidence type="ECO:0000256" key="8">
    <source>
        <dbReference type="ARBA" id="ARBA00022777"/>
    </source>
</evidence>
<feature type="domain" description="Protein kinase" evidence="13">
    <location>
        <begin position="26"/>
        <end position="319"/>
    </location>
</feature>
<evidence type="ECO:0000256" key="11">
    <source>
        <dbReference type="PROSITE-ProRule" id="PRU00221"/>
    </source>
</evidence>
<dbReference type="InterPro" id="IPR055231">
    <property type="entry name" value="2AA_helical"/>
</dbReference>
<dbReference type="InterPro" id="IPR016024">
    <property type="entry name" value="ARM-type_fold"/>
</dbReference>
<dbReference type="SMART" id="SM00320">
    <property type="entry name" value="WD40"/>
    <property type="match status" value="3"/>
</dbReference>
<gene>
    <name evidence="14" type="primary">PIK3R4</name>
    <name evidence="14" type="synonym">pik3r4</name>
</gene>
<feature type="repeat" description="WD" evidence="11">
    <location>
        <begin position="954"/>
        <end position="995"/>
    </location>
</feature>
<dbReference type="PANTHER" id="PTHR17583">
    <property type="entry name" value="PHOSPHOINOSITIDE 3-KINASE REGULATORY SUBUNIT 4"/>
    <property type="match status" value="1"/>
</dbReference>
<accession>A0A669CZE9</accession>
<keyword evidence="4 11" id="KW-0853">WD repeat</keyword>
<dbReference type="SUPFAM" id="SSF56112">
    <property type="entry name" value="Protein kinase-like (PK-like)"/>
    <property type="match status" value="1"/>
</dbReference>
<dbReference type="Pfam" id="PF22956">
    <property type="entry name" value="VPS15-like_hel"/>
    <property type="match status" value="1"/>
</dbReference>
<protein>
    <recommendedName>
        <fullName evidence="2">non-specific serine/threonine protein kinase</fullName>
        <ecNumber evidence="2">2.7.11.1</ecNumber>
    </recommendedName>
</protein>
<dbReference type="GeneTree" id="ENSGT00390000016225"/>
<reference evidence="14" key="3">
    <citation type="submission" date="2025-09" db="UniProtKB">
        <authorList>
            <consortium name="Ensembl"/>
        </authorList>
    </citation>
    <scope>IDENTIFICATION</scope>
</reference>
<evidence type="ECO:0000313" key="15">
    <source>
        <dbReference type="Proteomes" id="UP000005207"/>
    </source>
</evidence>
<dbReference type="Proteomes" id="UP000005207">
    <property type="component" value="Linkage group LG11"/>
</dbReference>
<dbReference type="InterPro" id="IPR021133">
    <property type="entry name" value="HEAT_type_2"/>
</dbReference>
<dbReference type="SMART" id="SM00220">
    <property type="entry name" value="S_TKc"/>
    <property type="match status" value="1"/>
</dbReference>
<dbReference type="GO" id="GO:0034271">
    <property type="term" value="C:phosphatidylinositol 3-kinase complex, class III, type I"/>
    <property type="evidence" value="ECO:0007669"/>
    <property type="project" value="TreeGrafter"/>
</dbReference>
<organism evidence="14 15">
    <name type="scientific">Oreochromis niloticus</name>
    <name type="common">Nile tilapia</name>
    <name type="synonym">Tilapia nilotica</name>
    <dbReference type="NCBI Taxonomy" id="8128"/>
    <lineage>
        <taxon>Eukaryota</taxon>
        <taxon>Metazoa</taxon>
        <taxon>Chordata</taxon>
        <taxon>Craniata</taxon>
        <taxon>Vertebrata</taxon>
        <taxon>Euteleostomi</taxon>
        <taxon>Actinopterygii</taxon>
        <taxon>Neopterygii</taxon>
        <taxon>Teleostei</taxon>
        <taxon>Neoteleostei</taxon>
        <taxon>Acanthomorphata</taxon>
        <taxon>Ovalentaria</taxon>
        <taxon>Cichlomorphae</taxon>
        <taxon>Cichliformes</taxon>
        <taxon>Cichlidae</taxon>
        <taxon>African cichlids</taxon>
        <taxon>Pseudocrenilabrinae</taxon>
        <taxon>Oreochromini</taxon>
        <taxon>Oreochromis</taxon>
    </lineage>
</organism>
<evidence type="ECO:0000256" key="12">
    <source>
        <dbReference type="SAM" id="MobiDB-lite"/>
    </source>
</evidence>
<keyword evidence="6" id="KW-0677">Repeat</keyword>
<feature type="region of interest" description="Disordered" evidence="12">
    <location>
        <begin position="826"/>
        <end position="866"/>
    </location>
</feature>
<dbReference type="EC" id="2.7.11.1" evidence="2"/>
<keyword evidence="15" id="KW-1185">Reference proteome</keyword>
<dbReference type="InterPro" id="IPR011009">
    <property type="entry name" value="Kinase-like_dom_sf"/>
</dbReference>
<keyword evidence="5" id="KW-0808">Transferase</keyword>
<keyword evidence="7" id="KW-0547">Nucleotide-binding</keyword>
<dbReference type="FunFam" id="2.130.10.10:FF:000319">
    <property type="entry name" value="Phosphoinositide 3-kinase regulatory subunit 4"/>
    <property type="match status" value="1"/>
</dbReference>
<evidence type="ECO:0000313" key="14">
    <source>
        <dbReference type="Ensembl" id="ENSONIP00000051515.1"/>
    </source>
</evidence>
<dbReference type="InterPro" id="IPR000719">
    <property type="entry name" value="Prot_kinase_dom"/>
</dbReference>
<dbReference type="Pfam" id="PF00069">
    <property type="entry name" value="Pkinase"/>
    <property type="match status" value="1"/>
</dbReference>
<dbReference type="PROSITE" id="PS00108">
    <property type="entry name" value="PROTEIN_KINASE_ST"/>
    <property type="match status" value="1"/>
</dbReference>
<evidence type="ECO:0000256" key="7">
    <source>
        <dbReference type="ARBA" id="ARBA00022741"/>
    </source>
</evidence>
<dbReference type="InterPro" id="IPR011989">
    <property type="entry name" value="ARM-like"/>
</dbReference>
<evidence type="ECO:0000256" key="6">
    <source>
        <dbReference type="ARBA" id="ARBA00022737"/>
    </source>
</evidence>
<dbReference type="GO" id="GO:0034272">
    <property type="term" value="C:phosphatidylinositol 3-kinase complex, class III, type II"/>
    <property type="evidence" value="ECO:0007669"/>
    <property type="project" value="TreeGrafter"/>
</dbReference>
<evidence type="ECO:0000256" key="4">
    <source>
        <dbReference type="ARBA" id="ARBA00022574"/>
    </source>
</evidence>
<dbReference type="PROSITE" id="PS50011">
    <property type="entry name" value="PROTEIN_KINASE_DOM"/>
    <property type="match status" value="1"/>
</dbReference>
<dbReference type="GO" id="GO:0016236">
    <property type="term" value="P:macroautophagy"/>
    <property type="evidence" value="ECO:0007669"/>
    <property type="project" value="InterPro"/>
</dbReference>
<keyword evidence="8" id="KW-0418">Kinase</keyword>
<evidence type="ECO:0000256" key="5">
    <source>
        <dbReference type="ARBA" id="ARBA00022679"/>
    </source>
</evidence>
<name>A0A669CZE9_ORENI</name>
<evidence type="ECO:0000259" key="13">
    <source>
        <dbReference type="PROSITE" id="PS50011"/>
    </source>
</evidence>
<dbReference type="FunFam" id="1.25.10.10:FF:000154">
    <property type="entry name" value="Phosphoinositide 3-kinase regulatory subunit 4"/>
    <property type="match status" value="1"/>
</dbReference>
<evidence type="ECO:0000256" key="10">
    <source>
        <dbReference type="PROSITE-ProRule" id="PRU00103"/>
    </source>
</evidence>
<dbReference type="CDD" id="cd13980">
    <property type="entry name" value="STKc_Vps15"/>
    <property type="match status" value="1"/>
</dbReference>
<dbReference type="InterPro" id="IPR001680">
    <property type="entry name" value="WD40_rpt"/>
</dbReference>
<evidence type="ECO:0000256" key="3">
    <source>
        <dbReference type="ARBA" id="ARBA00022527"/>
    </source>
</evidence>
<dbReference type="GO" id="GO:0004674">
    <property type="term" value="F:protein serine/threonine kinase activity"/>
    <property type="evidence" value="ECO:0007669"/>
    <property type="project" value="UniProtKB-KW"/>
</dbReference>
<dbReference type="Ensembl" id="ENSONIT00000041333.1">
    <property type="protein sequence ID" value="ENSONIP00000051515.1"/>
    <property type="gene ID" value="ENSONIG00000002040.2"/>
</dbReference>
<dbReference type="InterPro" id="IPR036322">
    <property type="entry name" value="WD40_repeat_dom_sf"/>
</dbReference>
<dbReference type="InterPro" id="IPR045162">
    <property type="entry name" value="Vps15-like"/>
</dbReference>
<dbReference type="PROSITE" id="PS50294">
    <property type="entry name" value="WD_REPEATS_REGION"/>
    <property type="match status" value="1"/>
</dbReference>
<reference evidence="15" key="1">
    <citation type="submission" date="2012-01" db="EMBL/GenBank/DDBJ databases">
        <title>The Genome Sequence of Oreochromis niloticus (Nile Tilapia).</title>
        <authorList>
            <consortium name="Broad Institute Genome Assembly Team"/>
            <consortium name="Broad Institute Sequencing Platform"/>
            <person name="Di Palma F."/>
            <person name="Johnson J."/>
            <person name="Lander E.S."/>
            <person name="Lindblad-Toh K."/>
        </authorList>
    </citation>
    <scope>NUCLEOTIDE SEQUENCE [LARGE SCALE GENOMIC DNA]</scope>
</reference>
<dbReference type="PROSITE" id="PS50077">
    <property type="entry name" value="HEAT_REPEAT"/>
    <property type="match status" value="2"/>
</dbReference>
<dbReference type="InterPro" id="IPR008271">
    <property type="entry name" value="Ser/Thr_kinase_AS"/>
</dbReference>
<keyword evidence="9" id="KW-0067">ATP-binding</keyword>
<dbReference type="GO" id="GO:0045324">
    <property type="term" value="P:late endosome to vacuole transport"/>
    <property type="evidence" value="ECO:0007669"/>
    <property type="project" value="InterPro"/>
</dbReference>
<dbReference type="Gene3D" id="2.130.10.10">
    <property type="entry name" value="YVTN repeat-like/Quinoprotein amine dehydrogenase"/>
    <property type="match status" value="2"/>
</dbReference>
<dbReference type="SUPFAM" id="SSF50978">
    <property type="entry name" value="WD40 repeat-like"/>
    <property type="match status" value="1"/>
</dbReference>
<dbReference type="PROSITE" id="PS50082">
    <property type="entry name" value="WD_REPEATS_2"/>
    <property type="match status" value="1"/>
</dbReference>
<sequence length="1309" mass="147363">MGNQLAGIAPSQILSVDSYFSDIVDHEYDKSLGSTRFFKVARAKHREGLVVVKVFAIQDPSLPLTSYKQELEELKIRLHSCQNCLPFQKTSLTEKAAILFRQYVRDNLYDRISTRPFLNNVEKRWLAFQILNAVDQAHKAGVRHGDIKTENVMVTSWNWVLLTDFASFKPTYLPEDNPADFNYFFDTSRRRTCYIAPERFVDGSMFTTESDQNTPLVDLTNNNQRSRGELKQAMDIFSAGCVIAELFTEGVPLFDLSQLLAYRKGHFQTEQVLMKIEDRSVRELVTQMVQREPEKRLTAEDYLKQQRGKAFPDIFYTFLQPYMAQFAKETFQSADERVLIIRKDLDNILHNLHGGDASREEQGLIVLVSVITSCLQTLRCCDSKLAALELVLHLAPRLSVDVLLDRITPYLLHFCNDPMPRVRAQAVRTLAKVLALVKEVPRNDVNIYPEYILPGIAHLAQDDATIVRLAYAENIAHLAESALRFLELVQENNVNTEQDLSGEDAEEALHPNENYDSELQALHEMVQQKVVTLLSDSENIVKQSLMENGITRLCVFFGRQKANDVLLSHMITFLNDKNDWHLRGAFFDSIVGVAAYVGWQSSSILKPLLQQGLSDTEEFVIYKALNALTCMCHLGLLQKPHIYEFVGDIAPFLCHPNLWIRYGAVGFITVVAQHLNVADVYCKLMPHLNPFITQPIIQIDKELVLLSVLKEPVSRSIFDYALRSKDIATLFRHLLLRQKKRAGTIPECPTPDDPAIAQLLKKLLSQGMTEAEEDKLLALKDFMLKSNKAKANMGEQSHAGEAGQTGVIDLAMLGITGRQVDLIKPKAEGEDKRARKHTKQDSTMNEEWKSMFGSQEPPSSQPATVTPPNICTMLRLCRVSTAAPAVPVLQSVASGPAYQRRLNTCKTELQQLVQQKREQCSAERMAKQMMESAEWESRPPPPGWHPKGLLVAHLHEHKAAVNRIRVSDEHSIFATASNDGTVKVWDSQKMEGKTTTTRSVLTYSRIGGHVKTLTFCQGSHYLAVASDNGSIQLLAVEANKPPKSPKVQPFQSRSLDLQEDGCTVDIHHFNSGAQSVLAYATVNGSLVGWDLRSNSNAWTLRHDLRLGLITSFAVDMHQCWLCLGTSSGTMACWDMRFQLPISNHSHPARARIRRLLMHPLYQSSVIAAVQGNNEVSMWDMETGDRKFTLWASSAPPLSEMQVSRRSVTHRTSNMAAGRAQSHGCVRLTNSFSGSFFEQPLTSADLVSGSGTWRIRRGRTLWRAEPTTRCTARLSSTAARSSKGLRLYRYECARAHTHTHTHTHSSCFHL</sequence>
<evidence type="ECO:0000256" key="1">
    <source>
        <dbReference type="ARBA" id="ARBA00004419"/>
    </source>
</evidence>
<proteinExistence type="predicted"/>
<dbReference type="GO" id="GO:0005776">
    <property type="term" value="C:autophagosome"/>
    <property type="evidence" value="ECO:0007669"/>
    <property type="project" value="UniProtKB-SubCell"/>
</dbReference>
<feature type="repeat" description="HEAT" evidence="10">
    <location>
        <begin position="452"/>
        <end position="482"/>
    </location>
</feature>
<dbReference type="PANTHER" id="PTHR17583:SF0">
    <property type="entry name" value="PHOSPHOINOSITIDE 3-KINASE REGULATORY SUBUNIT 4"/>
    <property type="match status" value="1"/>
</dbReference>
<dbReference type="GO" id="GO:0006623">
    <property type="term" value="P:protein targeting to vacuole"/>
    <property type="evidence" value="ECO:0007669"/>
    <property type="project" value="TreeGrafter"/>
</dbReference>
<dbReference type="GO" id="GO:0005770">
    <property type="term" value="C:late endosome"/>
    <property type="evidence" value="ECO:0007669"/>
    <property type="project" value="TreeGrafter"/>
</dbReference>
<evidence type="ECO:0000256" key="2">
    <source>
        <dbReference type="ARBA" id="ARBA00012513"/>
    </source>
</evidence>
<dbReference type="SUPFAM" id="SSF48371">
    <property type="entry name" value="ARM repeat"/>
    <property type="match status" value="1"/>
</dbReference>
<dbReference type="InterPro" id="IPR015943">
    <property type="entry name" value="WD40/YVTN_repeat-like_dom_sf"/>
</dbReference>
<dbReference type="Gene3D" id="1.10.510.10">
    <property type="entry name" value="Transferase(Phosphotransferase) domain 1"/>
    <property type="match status" value="1"/>
</dbReference>
<dbReference type="GO" id="GO:0071561">
    <property type="term" value="C:nucleus-vacuole junction"/>
    <property type="evidence" value="ECO:0007669"/>
    <property type="project" value="TreeGrafter"/>
</dbReference>
<reference evidence="14" key="2">
    <citation type="submission" date="2025-08" db="UniProtKB">
        <authorList>
            <consortium name="Ensembl"/>
        </authorList>
    </citation>
    <scope>IDENTIFICATION</scope>
</reference>
<dbReference type="Gene3D" id="1.25.10.10">
    <property type="entry name" value="Leucine-rich Repeat Variant"/>
    <property type="match status" value="2"/>
</dbReference>
<dbReference type="FunFam" id="1.25.10.10:FF:000100">
    <property type="entry name" value="phosphoinositide 3-kinase regulatory subunit 4"/>
    <property type="match status" value="1"/>
</dbReference>
<evidence type="ECO:0000256" key="9">
    <source>
        <dbReference type="ARBA" id="ARBA00022840"/>
    </source>
</evidence>
<dbReference type="Pfam" id="PF00400">
    <property type="entry name" value="WD40"/>
    <property type="match status" value="1"/>
</dbReference>